<reference evidence="1 2" key="1">
    <citation type="journal article" date="2019" name="Sci. Rep.">
        <title>Orb-weaving spider Araneus ventricosus genome elucidates the spidroin gene catalogue.</title>
        <authorList>
            <person name="Kono N."/>
            <person name="Nakamura H."/>
            <person name="Ohtoshi R."/>
            <person name="Moran D.A.P."/>
            <person name="Shinohara A."/>
            <person name="Yoshida Y."/>
            <person name="Fujiwara M."/>
            <person name="Mori M."/>
            <person name="Tomita M."/>
            <person name="Arakawa K."/>
        </authorList>
    </citation>
    <scope>NUCLEOTIDE SEQUENCE [LARGE SCALE GENOMIC DNA]</scope>
</reference>
<dbReference type="EMBL" id="BGPR01007261">
    <property type="protein sequence ID" value="GBN25577.1"/>
    <property type="molecule type" value="Genomic_DNA"/>
</dbReference>
<organism evidence="1 2">
    <name type="scientific">Araneus ventricosus</name>
    <name type="common">Orbweaver spider</name>
    <name type="synonym">Epeira ventricosa</name>
    <dbReference type="NCBI Taxonomy" id="182803"/>
    <lineage>
        <taxon>Eukaryota</taxon>
        <taxon>Metazoa</taxon>
        <taxon>Ecdysozoa</taxon>
        <taxon>Arthropoda</taxon>
        <taxon>Chelicerata</taxon>
        <taxon>Arachnida</taxon>
        <taxon>Araneae</taxon>
        <taxon>Araneomorphae</taxon>
        <taxon>Entelegynae</taxon>
        <taxon>Araneoidea</taxon>
        <taxon>Araneidae</taxon>
        <taxon>Araneus</taxon>
    </lineage>
</organism>
<accession>A0A4Y2MIJ7</accession>
<dbReference type="Proteomes" id="UP000499080">
    <property type="component" value="Unassembled WGS sequence"/>
</dbReference>
<gene>
    <name evidence="1" type="ORF">AVEN_163927_1</name>
</gene>
<dbReference type="AlphaFoldDB" id="A0A4Y2MIJ7"/>
<keyword evidence="2" id="KW-1185">Reference proteome</keyword>
<comment type="caution">
    <text evidence="1">The sequence shown here is derived from an EMBL/GenBank/DDBJ whole genome shotgun (WGS) entry which is preliminary data.</text>
</comment>
<proteinExistence type="predicted"/>
<protein>
    <submittedName>
        <fullName evidence="1">Uncharacterized protein</fullName>
    </submittedName>
</protein>
<sequence length="91" mass="10050">MSCDGFLNHIWSNISSGFPFGGHDRSTAEHCGCQPVSTRRHSNAYAVTLPAPVMPQTARVQREIGKLSSRRDQLYLAPAKSIFQSPATNYK</sequence>
<evidence type="ECO:0000313" key="2">
    <source>
        <dbReference type="Proteomes" id="UP000499080"/>
    </source>
</evidence>
<evidence type="ECO:0000313" key="1">
    <source>
        <dbReference type="EMBL" id="GBN25577.1"/>
    </source>
</evidence>
<name>A0A4Y2MIJ7_ARAVE</name>